<dbReference type="AlphaFoldDB" id="A0A1E7K1B1"/>
<evidence type="ECO:0000313" key="4">
    <source>
        <dbReference type="Proteomes" id="UP000175829"/>
    </source>
</evidence>
<reference evidence="3 4" key="1">
    <citation type="journal article" date="2016" name="Front. Microbiol.">
        <title>Comparative Genomics Analysis of Streptomyces Species Reveals Their Adaptation to the Marine Environment and Their Diversity at the Genomic Level.</title>
        <authorList>
            <person name="Tian X."/>
            <person name="Zhang Z."/>
            <person name="Yang T."/>
            <person name="Chen M."/>
            <person name="Li J."/>
            <person name="Chen F."/>
            <person name="Yang J."/>
            <person name="Li W."/>
            <person name="Zhang B."/>
            <person name="Zhang Z."/>
            <person name="Wu J."/>
            <person name="Zhang C."/>
            <person name="Long L."/>
            <person name="Xiao J."/>
        </authorList>
    </citation>
    <scope>NUCLEOTIDE SEQUENCE [LARGE SCALE GENOMIC DNA]</scope>
    <source>
        <strain evidence="3 4">SCSIO M10379</strain>
    </source>
</reference>
<feature type="chain" id="PRO_5009196120" description="Serine/threonine protein kinase" evidence="2">
    <location>
        <begin position="21"/>
        <end position="139"/>
    </location>
</feature>
<evidence type="ECO:0000313" key="3">
    <source>
        <dbReference type="EMBL" id="OEU97646.1"/>
    </source>
</evidence>
<keyword evidence="2" id="KW-0732">Signal</keyword>
<evidence type="ECO:0008006" key="5">
    <source>
        <dbReference type="Google" id="ProtNLM"/>
    </source>
</evidence>
<dbReference type="EMBL" id="LJGV01000022">
    <property type="protein sequence ID" value="OEU97646.1"/>
    <property type="molecule type" value="Genomic_DNA"/>
</dbReference>
<name>A0A1E7K1B1_9ACTN</name>
<gene>
    <name evidence="3" type="ORF">AN217_06975</name>
</gene>
<evidence type="ECO:0000256" key="1">
    <source>
        <dbReference type="SAM" id="MobiDB-lite"/>
    </source>
</evidence>
<proteinExistence type="predicted"/>
<accession>A0A1E7K1B1</accession>
<evidence type="ECO:0000256" key="2">
    <source>
        <dbReference type="SAM" id="SignalP"/>
    </source>
</evidence>
<feature type="region of interest" description="Disordered" evidence="1">
    <location>
        <begin position="50"/>
        <end position="69"/>
    </location>
</feature>
<sequence length="139" mass="13635">MSAVLALGIGGAVAPAAAAAAPGATAPGAPAAGAPAPGVAANADYASKDLKTGGTRTGKASPAGRFGQALPPARASLRCWSPYLSGRVFAISCSGSAYRVFVDCSNRVRYVTPVLSGSKRVTLVCPAGTRALRGGAYGR</sequence>
<comment type="caution">
    <text evidence="3">The sequence shown here is derived from an EMBL/GenBank/DDBJ whole genome shotgun (WGS) entry which is preliminary data.</text>
</comment>
<protein>
    <recommendedName>
        <fullName evidence="5">Serine/threonine protein kinase</fullName>
    </recommendedName>
</protein>
<organism evidence="3 4">
    <name type="scientific">Streptomyces qinglanensis</name>
    <dbReference type="NCBI Taxonomy" id="943816"/>
    <lineage>
        <taxon>Bacteria</taxon>
        <taxon>Bacillati</taxon>
        <taxon>Actinomycetota</taxon>
        <taxon>Actinomycetes</taxon>
        <taxon>Kitasatosporales</taxon>
        <taxon>Streptomycetaceae</taxon>
        <taxon>Streptomyces</taxon>
    </lineage>
</organism>
<dbReference type="PATRIC" id="fig|943816.4.peg.765"/>
<dbReference type="Proteomes" id="UP000175829">
    <property type="component" value="Unassembled WGS sequence"/>
</dbReference>
<feature type="signal peptide" evidence="2">
    <location>
        <begin position="1"/>
        <end position="20"/>
    </location>
</feature>